<comment type="caution">
    <text evidence="2">The sequence shown here is derived from an EMBL/GenBank/DDBJ whole genome shotgun (WGS) entry which is preliminary data.</text>
</comment>
<reference evidence="2 3" key="1">
    <citation type="submission" date="2023-07" db="EMBL/GenBank/DDBJ databases">
        <title>Sequencing the genomes of 1000 actinobacteria strains.</title>
        <authorList>
            <person name="Klenk H.-P."/>
        </authorList>
    </citation>
    <scope>NUCLEOTIDE SEQUENCE [LARGE SCALE GENOMIC DNA]</scope>
    <source>
        <strain evidence="2 3">DSM 44388</strain>
    </source>
</reference>
<keyword evidence="3" id="KW-1185">Reference proteome</keyword>
<protein>
    <submittedName>
        <fullName evidence="2">Uncharacterized protein</fullName>
    </submittedName>
</protein>
<accession>A0ABT9P1P9</accession>
<keyword evidence="1" id="KW-1133">Transmembrane helix</keyword>
<dbReference type="RefSeq" id="WP_307241580.1">
    <property type="nucleotide sequence ID" value="NZ_JAUSQZ010000001.1"/>
</dbReference>
<evidence type="ECO:0000256" key="1">
    <source>
        <dbReference type="SAM" id="Phobius"/>
    </source>
</evidence>
<organism evidence="2 3">
    <name type="scientific">Kineosporia succinea</name>
    <dbReference type="NCBI Taxonomy" id="84632"/>
    <lineage>
        <taxon>Bacteria</taxon>
        <taxon>Bacillati</taxon>
        <taxon>Actinomycetota</taxon>
        <taxon>Actinomycetes</taxon>
        <taxon>Kineosporiales</taxon>
        <taxon>Kineosporiaceae</taxon>
        <taxon>Kineosporia</taxon>
    </lineage>
</organism>
<dbReference type="Proteomes" id="UP001235712">
    <property type="component" value="Unassembled WGS sequence"/>
</dbReference>
<keyword evidence="1" id="KW-0812">Transmembrane</keyword>
<feature type="transmembrane region" description="Helical" evidence="1">
    <location>
        <begin position="21"/>
        <end position="44"/>
    </location>
</feature>
<evidence type="ECO:0000313" key="2">
    <source>
        <dbReference type="EMBL" id="MDP9826609.1"/>
    </source>
</evidence>
<name>A0ABT9P1P9_9ACTN</name>
<proteinExistence type="predicted"/>
<dbReference type="EMBL" id="JAUSQZ010000001">
    <property type="protein sequence ID" value="MDP9826609.1"/>
    <property type="molecule type" value="Genomic_DNA"/>
</dbReference>
<keyword evidence="1" id="KW-0472">Membrane</keyword>
<gene>
    <name evidence="2" type="ORF">J2S57_002358</name>
</gene>
<sequence>MSLIARRPARAALPDAGPSPVRYLGVLGGAATAVLVTAVLMPVAGHAVRAGLCGEGDTGCATLPIAPEAACHVLSHADVVPDDAVVFTDDLGSSGRLTLARTVDKNAVVHWFVRRDDVPGSVRGGEVTEFPTQAAARAYITAAQHEPVRERLRAADPTGLMARIAGAVDGHPLPGEMVATPHATFVDAGSALDLGAQARSGVTGPLVSGGVTGVAEVRVTHEARPVTTLFVELSPSAATALRLRGYGPGMTVASIAFDRQGSPEQLVVESAGQLRGWLTPAADTGSDLLTRLLDESAPTELPPFTGRVTIRIDLRDPGPTDSAGNAANADLAADALHELGVPLLLDRGDADPDAVTSLYRELDAGRAGTSVTVSAYRSENASPEVGLGLQGGLTVKGARPGDDFYYAPGQGLVRWQTCGP</sequence>
<evidence type="ECO:0000313" key="3">
    <source>
        <dbReference type="Proteomes" id="UP001235712"/>
    </source>
</evidence>